<dbReference type="PANTHER" id="PTHR46888:SF1">
    <property type="entry name" value="RIBONUCLEASE H"/>
    <property type="match status" value="1"/>
</dbReference>
<organism evidence="4 5">
    <name type="scientific">Araneus ventricosus</name>
    <name type="common">Orbweaver spider</name>
    <name type="synonym">Epeira ventricosa</name>
    <dbReference type="NCBI Taxonomy" id="182803"/>
    <lineage>
        <taxon>Eukaryota</taxon>
        <taxon>Metazoa</taxon>
        <taxon>Ecdysozoa</taxon>
        <taxon>Arthropoda</taxon>
        <taxon>Chelicerata</taxon>
        <taxon>Arachnida</taxon>
        <taxon>Araneae</taxon>
        <taxon>Araneomorphae</taxon>
        <taxon>Entelegynae</taxon>
        <taxon>Araneoidea</taxon>
        <taxon>Araneidae</taxon>
        <taxon>Araneus</taxon>
    </lineage>
</organism>
<dbReference type="Proteomes" id="UP000499080">
    <property type="component" value="Unassembled WGS sequence"/>
</dbReference>
<dbReference type="AlphaFoldDB" id="A0A4Y2SWU8"/>
<keyword evidence="5" id="KW-1185">Reference proteome</keyword>
<feature type="region of interest" description="Disordered" evidence="2">
    <location>
        <begin position="313"/>
        <end position="340"/>
    </location>
</feature>
<feature type="compositionally biased region" description="Basic and acidic residues" evidence="2">
    <location>
        <begin position="313"/>
        <end position="332"/>
    </location>
</feature>
<sequence length="689" mass="78979">MFKGARKDDLKQIASELNLEVNEKNTLWDIIELIKNSEPYKENSESVKEIADLVIEERKRHEQSEVEIEKLKLELEVAKAHAEIKNTSCEGESQDSLETLIKSVRTLTVKLLTKQENWGFFFSSLERAFSTKNVPEKYKAEILLNLLGERASNVITYIKDDDLSDYLKVKDIVLREFQPTPSSCLENFRKATRNHNETYIMFASRLTTNFDYYLKLRDVSDFESLKQLIVSDKLRQTLDRETASFISVRESDKWFRPDELGKEVDLYYTSRGKTTPENYAGHKNSNVRNVSNVFLSDVKSIKKRHHKTLHFHKTDEWHQPVSAERNKQENRASGDSQNRGWLADAVNAPSRGGEHSLNVNAPDFVQGSSLTFMSNNCNKQHSVLLSTAVCYLIDESGKQVCLHCLLDAGSQMSFLKRDCVEMLGLKKEKTNILVSGLNDSSIPIKSQVTAIITNENKSYVQSLNFLVVPKITAGLTPSNKFDVSIGDFSNIKLADEKFNVPERVDMLLGVEVFYELLRPGQISLPNSNLLLQNTVFGFIVSGGIPRENENVIHCGFLNQEINLDQTLKQFWEIENVESDIPKSRESILCEEHFQNNHSRDKSGRYIIKMPLKENPDCLGKSRHIALKKLNSLWNRFVKDPELLTLYSNFMHEYLELGHMYEIKEIEEKSGSYYIPHLGVFRPESKTSPP</sequence>
<feature type="coiled-coil region" evidence="1">
    <location>
        <begin position="54"/>
        <end position="81"/>
    </location>
</feature>
<dbReference type="EMBL" id="BGPR01023842">
    <property type="protein sequence ID" value="GBN91342.1"/>
    <property type="molecule type" value="Genomic_DNA"/>
</dbReference>
<evidence type="ECO:0000313" key="5">
    <source>
        <dbReference type="Proteomes" id="UP000499080"/>
    </source>
</evidence>
<evidence type="ECO:0000313" key="4">
    <source>
        <dbReference type="EMBL" id="GBN91345.1"/>
    </source>
</evidence>
<evidence type="ECO:0000256" key="2">
    <source>
        <dbReference type="SAM" id="MobiDB-lite"/>
    </source>
</evidence>
<accession>A0A4Y2SWU8</accession>
<evidence type="ECO:0000313" key="3">
    <source>
        <dbReference type="EMBL" id="GBN91342.1"/>
    </source>
</evidence>
<comment type="caution">
    <text evidence="4">The sequence shown here is derived from an EMBL/GenBank/DDBJ whole genome shotgun (WGS) entry which is preliminary data.</text>
</comment>
<dbReference type="OrthoDB" id="10063366at2759"/>
<evidence type="ECO:0000256" key="1">
    <source>
        <dbReference type="SAM" id="Coils"/>
    </source>
</evidence>
<dbReference type="EMBL" id="BGPR01023843">
    <property type="protein sequence ID" value="GBN91345.1"/>
    <property type="molecule type" value="Genomic_DNA"/>
</dbReference>
<proteinExistence type="predicted"/>
<gene>
    <name evidence="4" type="ORF">AVEN_221631_1</name>
    <name evidence="3" type="ORF">AVEN_66377_1</name>
</gene>
<name>A0A4Y2SWU8_ARAVE</name>
<reference evidence="4 5" key="1">
    <citation type="journal article" date="2019" name="Sci. Rep.">
        <title>Orb-weaving spider Araneus ventricosus genome elucidates the spidroin gene catalogue.</title>
        <authorList>
            <person name="Kono N."/>
            <person name="Nakamura H."/>
            <person name="Ohtoshi R."/>
            <person name="Moran D.A.P."/>
            <person name="Shinohara A."/>
            <person name="Yoshida Y."/>
            <person name="Fujiwara M."/>
            <person name="Mori M."/>
            <person name="Tomita M."/>
            <person name="Arakawa K."/>
        </authorList>
    </citation>
    <scope>NUCLEOTIDE SEQUENCE [LARGE SCALE GENOMIC DNA]</scope>
</reference>
<protein>
    <submittedName>
        <fullName evidence="4">Uncharacterized protein</fullName>
    </submittedName>
</protein>
<keyword evidence="1" id="KW-0175">Coiled coil</keyword>
<dbReference type="PANTHER" id="PTHR46888">
    <property type="entry name" value="ZINC KNUCKLE DOMAINCONTAINING PROTEIN-RELATED"/>
    <property type="match status" value="1"/>
</dbReference>